<organism evidence="2 3">
    <name type="scientific">Pieris macdunnoughi</name>
    <dbReference type="NCBI Taxonomy" id="345717"/>
    <lineage>
        <taxon>Eukaryota</taxon>
        <taxon>Metazoa</taxon>
        <taxon>Ecdysozoa</taxon>
        <taxon>Arthropoda</taxon>
        <taxon>Hexapoda</taxon>
        <taxon>Insecta</taxon>
        <taxon>Pterygota</taxon>
        <taxon>Neoptera</taxon>
        <taxon>Endopterygota</taxon>
        <taxon>Lepidoptera</taxon>
        <taxon>Glossata</taxon>
        <taxon>Ditrysia</taxon>
        <taxon>Papilionoidea</taxon>
        <taxon>Pieridae</taxon>
        <taxon>Pierinae</taxon>
        <taxon>Pieris</taxon>
    </lineage>
</organism>
<evidence type="ECO:0000313" key="2">
    <source>
        <dbReference type="EMBL" id="CAF4904433.1"/>
    </source>
</evidence>
<gene>
    <name evidence="2" type="ORF">PMACD_LOCUS11574</name>
</gene>
<proteinExistence type="predicted"/>
<dbReference type="EMBL" id="CAJOBZ010000040">
    <property type="protein sequence ID" value="CAF4904433.1"/>
    <property type="molecule type" value="Genomic_DNA"/>
</dbReference>
<protein>
    <submittedName>
        <fullName evidence="2">Uncharacterized protein</fullName>
    </submittedName>
</protein>
<dbReference type="OrthoDB" id="7309848at2759"/>
<evidence type="ECO:0000256" key="1">
    <source>
        <dbReference type="SAM" id="MobiDB-lite"/>
    </source>
</evidence>
<feature type="region of interest" description="Disordered" evidence="1">
    <location>
        <begin position="29"/>
        <end position="48"/>
    </location>
</feature>
<name>A0A821VAP0_9NEOP</name>
<accession>A0A821VAP0</accession>
<evidence type="ECO:0000313" key="3">
    <source>
        <dbReference type="Proteomes" id="UP000663880"/>
    </source>
</evidence>
<feature type="compositionally biased region" description="Basic and acidic residues" evidence="1">
    <location>
        <begin position="29"/>
        <end position="38"/>
    </location>
</feature>
<dbReference type="Proteomes" id="UP000663880">
    <property type="component" value="Unassembled WGS sequence"/>
</dbReference>
<keyword evidence="3" id="KW-1185">Reference proteome</keyword>
<sequence length="66" mass="7833">MCLSLKQLEWAEICRRLKKDEPVAEKKIQKFPSRERNHAVRRKSNNNNLRSHVNCEACARVAENER</sequence>
<reference evidence="2" key="1">
    <citation type="submission" date="2021-02" db="EMBL/GenBank/DDBJ databases">
        <authorList>
            <person name="Steward A R."/>
        </authorList>
    </citation>
    <scope>NUCLEOTIDE SEQUENCE</scope>
</reference>
<comment type="caution">
    <text evidence="2">The sequence shown here is derived from an EMBL/GenBank/DDBJ whole genome shotgun (WGS) entry which is preliminary data.</text>
</comment>
<dbReference type="AlphaFoldDB" id="A0A821VAP0"/>